<dbReference type="EMBL" id="CABP01000093">
    <property type="protein sequence ID" value="CBI05039.1"/>
    <property type="molecule type" value="Genomic_DNA"/>
</dbReference>
<evidence type="ECO:0000256" key="1">
    <source>
        <dbReference type="SAM" id="MobiDB-lite"/>
    </source>
</evidence>
<evidence type="ECO:0000259" key="2">
    <source>
        <dbReference type="Pfam" id="PF02498"/>
    </source>
</evidence>
<reference evidence="3" key="1">
    <citation type="submission" date="2009-10" db="EMBL/GenBank/DDBJ databases">
        <title>Diversity of trophic interactions inside an arsenic-rich microbial ecosystem.</title>
        <authorList>
            <person name="Bertin P.N."/>
            <person name="Heinrich-Salmeron A."/>
            <person name="Pelletier E."/>
            <person name="Goulhen-Chollet F."/>
            <person name="Arsene-Ploetze F."/>
            <person name="Gallien S."/>
            <person name="Calteau A."/>
            <person name="Vallenet D."/>
            <person name="Casiot C."/>
            <person name="Chane-Woon-Ming B."/>
            <person name="Giloteaux L."/>
            <person name="Barakat M."/>
            <person name="Bonnefoy V."/>
            <person name="Bruneel O."/>
            <person name="Chandler M."/>
            <person name="Cleiss J."/>
            <person name="Duran R."/>
            <person name="Elbaz-Poulichet F."/>
            <person name="Fonknechten N."/>
            <person name="Lauga B."/>
            <person name="Mornico D."/>
            <person name="Ortet P."/>
            <person name="Schaeffer C."/>
            <person name="Siguier P."/>
            <person name="Alexander Thil Smith A."/>
            <person name="Van Dorsselaer A."/>
            <person name="Weissenbach J."/>
            <person name="Medigue C."/>
            <person name="Le Paslier D."/>
        </authorList>
    </citation>
    <scope>NUCLEOTIDE SEQUENCE</scope>
</reference>
<organism evidence="3">
    <name type="scientific">mine drainage metagenome</name>
    <dbReference type="NCBI Taxonomy" id="410659"/>
    <lineage>
        <taxon>unclassified sequences</taxon>
        <taxon>metagenomes</taxon>
        <taxon>ecological metagenomes</taxon>
    </lineage>
</organism>
<protein>
    <recommendedName>
        <fullName evidence="2">Bro-N domain-containing protein</fullName>
    </recommendedName>
</protein>
<feature type="region of interest" description="Disordered" evidence="1">
    <location>
        <begin position="1"/>
        <end position="20"/>
    </location>
</feature>
<dbReference type="Pfam" id="PF02498">
    <property type="entry name" value="Bro-N"/>
    <property type="match status" value="1"/>
</dbReference>
<accession>E6QCW3</accession>
<dbReference type="InterPro" id="IPR003497">
    <property type="entry name" value="BRO_N_domain"/>
</dbReference>
<feature type="domain" description="Bro-N" evidence="2">
    <location>
        <begin position="63"/>
        <end position="148"/>
    </location>
</feature>
<evidence type="ECO:0000313" key="3">
    <source>
        <dbReference type="EMBL" id="CBI05039.1"/>
    </source>
</evidence>
<comment type="caution">
    <text evidence="3">The sequence shown here is derived from an EMBL/GenBank/DDBJ whole genome shotgun (WGS) entry which is preliminary data.</text>
</comment>
<dbReference type="AlphaFoldDB" id="E6QCW3"/>
<sequence>MQMPALAHRRSDIASGTKTTALTDHRFRGRITSFTRQVPKPMNKQQGNTPVHIWRVDFEGMEMRTTSSDGIHVWIARDDVMEALQIPDPGYALSFVTPEDQAALSSGTDVPDEEGEPDGLPMINEIAVYEIMARFPTPPTGRFKAWLLRLRHLFFDLMTRDDEATFLLQ</sequence>
<name>E6QCW3_9ZZZZ</name>
<gene>
    <name evidence="3" type="ORF">CARN5_1485</name>
</gene>
<proteinExistence type="predicted"/>